<dbReference type="Pfam" id="PF07559">
    <property type="entry name" value="FlgE_D2"/>
    <property type="match status" value="1"/>
</dbReference>
<dbReference type="NCBIfam" id="TIGR03506">
    <property type="entry name" value="FlgEFG_subfam"/>
    <property type="match status" value="1"/>
</dbReference>
<evidence type="ECO:0000256" key="4">
    <source>
        <dbReference type="RuleBase" id="RU362116"/>
    </source>
</evidence>
<dbReference type="GO" id="GO:0071978">
    <property type="term" value="P:bacterial-type flagellum-dependent swarming motility"/>
    <property type="evidence" value="ECO:0007669"/>
    <property type="project" value="TreeGrafter"/>
</dbReference>
<keyword evidence="5" id="KW-0732">Signal</keyword>
<dbReference type="RefSeq" id="WP_058477807.1">
    <property type="nucleotide sequence ID" value="NZ_CAAAIO010000022.1"/>
</dbReference>
<evidence type="ECO:0000313" key="10">
    <source>
        <dbReference type="Proteomes" id="UP000255110"/>
    </source>
</evidence>
<dbReference type="EMBL" id="LNYZ01000015">
    <property type="protein sequence ID" value="KTD77010.1"/>
    <property type="molecule type" value="Genomic_DNA"/>
</dbReference>
<dbReference type="InterPro" id="IPR011491">
    <property type="entry name" value="FlgE_D2"/>
</dbReference>
<dbReference type="Proteomes" id="UP000255110">
    <property type="component" value="Unassembled WGS sequence"/>
</dbReference>
<evidence type="ECO:0000256" key="3">
    <source>
        <dbReference type="ARBA" id="ARBA00023143"/>
    </source>
</evidence>
<name>A0A378L9P6_9GAMM</name>
<dbReference type="EMBL" id="UGOY01000001">
    <property type="protein sequence ID" value="STY22439.1"/>
    <property type="molecule type" value="Genomic_DNA"/>
</dbReference>
<feature type="signal peptide" evidence="5">
    <location>
        <begin position="1"/>
        <end position="20"/>
    </location>
</feature>
<keyword evidence="8" id="KW-0282">Flagellum</keyword>
<dbReference type="InterPro" id="IPR037925">
    <property type="entry name" value="FlgE/F/G-like"/>
</dbReference>
<dbReference type="AlphaFoldDB" id="A0A378L9P6"/>
<evidence type="ECO:0000259" key="6">
    <source>
        <dbReference type="Pfam" id="PF07559"/>
    </source>
</evidence>
<dbReference type="InterPro" id="IPR020013">
    <property type="entry name" value="Flagellar_FlgE/F/G"/>
</dbReference>
<dbReference type="InterPro" id="IPR037058">
    <property type="entry name" value="Falgellar_hook_FlgE_sf"/>
</dbReference>
<reference evidence="7 9" key="1">
    <citation type="submission" date="2015-11" db="EMBL/GenBank/DDBJ databases">
        <title>Genomic analysis of 38 Legionella species identifies large and diverse effector repertoires.</title>
        <authorList>
            <person name="Burstein D."/>
            <person name="Amaro F."/>
            <person name="Zusman T."/>
            <person name="Lifshitz Z."/>
            <person name="Cohen O."/>
            <person name="Gilbert J.A."/>
            <person name="Pupko T."/>
            <person name="Shuman H.A."/>
            <person name="Segal G."/>
        </authorList>
    </citation>
    <scope>NUCLEOTIDE SEQUENCE [LARGE SCALE GENOMIC DNA]</scope>
    <source>
        <strain evidence="7 9">SC-18-C9</strain>
    </source>
</reference>
<dbReference type="PANTHER" id="PTHR30435:SF19">
    <property type="entry name" value="FLAGELLAR BASAL-BODY ROD PROTEIN FLGG"/>
    <property type="match status" value="1"/>
</dbReference>
<dbReference type="Gene3D" id="2.60.98.20">
    <property type="entry name" value="Flagellar hook protein FlgE"/>
    <property type="match status" value="1"/>
</dbReference>
<keyword evidence="8" id="KW-0966">Cell projection</keyword>
<sequence>MTLKSVLIATVLIISSSVHAANLFQLTHKSLTINQCPVTATGNTFDLALLNSGYFVVSSGKKDNELLFTRFGKLFLDADNYLRTEWGDYLLGMTKKSDPKHLSKIKIPTKNLAPKATSKIKIGANLPASTIEGDDYIASIMVFDSLSKTHELTIKLTRIEVGLWKARVFVGKVALDEGTLQFNTSGTLIKQQGLRHVQWPTDYGIQELKIDFKESTQYAIPFSVFFMNQDGYGVGLFEAVMVTINGELDLLYSNGQSKLLKNHIAVALFTNPSYLENIINHLYRPTEKSGLPRFHWRNSEHAVLSGYLEEEPCLTN</sequence>
<dbReference type="PANTHER" id="PTHR30435">
    <property type="entry name" value="FLAGELLAR PROTEIN"/>
    <property type="match status" value="1"/>
</dbReference>
<proteinExistence type="inferred from homology"/>
<protein>
    <submittedName>
        <fullName evidence="8">Flagellar hook protein FlgE</fullName>
    </submittedName>
</protein>
<keyword evidence="8" id="KW-0969">Cilium</keyword>
<evidence type="ECO:0000256" key="1">
    <source>
        <dbReference type="ARBA" id="ARBA00004117"/>
    </source>
</evidence>
<dbReference type="SUPFAM" id="SSF117143">
    <property type="entry name" value="Flagellar hook protein flgE"/>
    <property type="match status" value="1"/>
</dbReference>
<dbReference type="GO" id="GO:0009425">
    <property type="term" value="C:bacterial-type flagellum basal body"/>
    <property type="evidence" value="ECO:0007669"/>
    <property type="project" value="UniProtKB-SubCell"/>
</dbReference>
<evidence type="ECO:0000256" key="5">
    <source>
        <dbReference type="SAM" id="SignalP"/>
    </source>
</evidence>
<keyword evidence="9" id="KW-1185">Reference proteome</keyword>
<dbReference type="STRING" id="460.Lstg_2253"/>
<evidence type="ECO:0000313" key="9">
    <source>
        <dbReference type="Proteomes" id="UP000054820"/>
    </source>
</evidence>
<organism evidence="8 10">
    <name type="scientific">Legionella steigerwaltii</name>
    <dbReference type="NCBI Taxonomy" id="460"/>
    <lineage>
        <taxon>Bacteria</taxon>
        <taxon>Pseudomonadati</taxon>
        <taxon>Pseudomonadota</taxon>
        <taxon>Gammaproteobacteria</taxon>
        <taxon>Legionellales</taxon>
        <taxon>Legionellaceae</taxon>
        <taxon>Legionella</taxon>
    </lineage>
</organism>
<feature type="chain" id="PRO_5016672982" evidence="5">
    <location>
        <begin position="21"/>
        <end position="316"/>
    </location>
</feature>
<evidence type="ECO:0000313" key="7">
    <source>
        <dbReference type="EMBL" id="KTD77010.1"/>
    </source>
</evidence>
<dbReference type="OrthoDB" id="9804559at2"/>
<feature type="domain" description="Flagellar hook protein FlgE D2" evidence="6">
    <location>
        <begin position="135"/>
        <end position="232"/>
    </location>
</feature>
<evidence type="ECO:0000256" key="2">
    <source>
        <dbReference type="ARBA" id="ARBA00009677"/>
    </source>
</evidence>
<keyword evidence="3 4" id="KW-0975">Bacterial flagellum</keyword>
<evidence type="ECO:0000313" key="8">
    <source>
        <dbReference type="EMBL" id="STY22439.1"/>
    </source>
</evidence>
<dbReference type="Proteomes" id="UP000054820">
    <property type="component" value="Unassembled WGS sequence"/>
</dbReference>
<comment type="subcellular location">
    <subcellularLocation>
        <location evidence="1 4">Bacterial flagellum basal body</location>
    </subcellularLocation>
</comment>
<comment type="similarity">
    <text evidence="2 4">Belongs to the flagella basal body rod proteins family.</text>
</comment>
<reference evidence="8 10" key="2">
    <citation type="submission" date="2018-06" db="EMBL/GenBank/DDBJ databases">
        <authorList>
            <consortium name="Pathogen Informatics"/>
            <person name="Doyle S."/>
        </authorList>
    </citation>
    <scope>NUCLEOTIDE SEQUENCE [LARGE SCALE GENOMIC DNA]</scope>
    <source>
        <strain evidence="8 10">NCTC11991</strain>
    </source>
</reference>
<accession>A0A378L9P6</accession>
<gene>
    <name evidence="8" type="primary">flgE_1</name>
    <name evidence="7" type="synonym">flgE_2</name>
    <name evidence="7" type="ORF">Lstg_2253</name>
    <name evidence="8" type="ORF">NCTC11991_01025</name>
</gene>